<proteinExistence type="predicted"/>
<dbReference type="Proteomes" id="UP000307440">
    <property type="component" value="Unassembled WGS sequence"/>
</dbReference>
<protein>
    <recommendedName>
        <fullName evidence="3">F-box domain-containing protein</fullName>
    </recommendedName>
</protein>
<dbReference type="EMBL" id="ML210194">
    <property type="protein sequence ID" value="TFK24809.1"/>
    <property type="molecule type" value="Genomic_DNA"/>
</dbReference>
<accession>A0A5C3KVY4</accession>
<reference evidence="1 2" key="1">
    <citation type="journal article" date="2019" name="Nat. Ecol. Evol.">
        <title>Megaphylogeny resolves global patterns of mushroom evolution.</title>
        <authorList>
            <person name="Varga T."/>
            <person name="Krizsan K."/>
            <person name="Foldi C."/>
            <person name="Dima B."/>
            <person name="Sanchez-Garcia M."/>
            <person name="Sanchez-Ramirez S."/>
            <person name="Szollosi G.J."/>
            <person name="Szarkandi J.G."/>
            <person name="Papp V."/>
            <person name="Albert L."/>
            <person name="Andreopoulos W."/>
            <person name="Angelini C."/>
            <person name="Antonin V."/>
            <person name="Barry K.W."/>
            <person name="Bougher N.L."/>
            <person name="Buchanan P."/>
            <person name="Buyck B."/>
            <person name="Bense V."/>
            <person name="Catcheside P."/>
            <person name="Chovatia M."/>
            <person name="Cooper J."/>
            <person name="Damon W."/>
            <person name="Desjardin D."/>
            <person name="Finy P."/>
            <person name="Geml J."/>
            <person name="Haridas S."/>
            <person name="Hughes K."/>
            <person name="Justo A."/>
            <person name="Karasinski D."/>
            <person name="Kautmanova I."/>
            <person name="Kiss B."/>
            <person name="Kocsube S."/>
            <person name="Kotiranta H."/>
            <person name="LaButti K.M."/>
            <person name="Lechner B.E."/>
            <person name="Liimatainen K."/>
            <person name="Lipzen A."/>
            <person name="Lukacs Z."/>
            <person name="Mihaltcheva S."/>
            <person name="Morgado L.N."/>
            <person name="Niskanen T."/>
            <person name="Noordeloos M.E."/>
            <person name="Ohm R.A."/>
            <person name="Ortiz-Santana B."/>
            <person name="Ovrebo C."/>
            <person name="Racz N."/>
            <person name="Riley R."/>
            <person name="Savchenko A."/>
            <person name="Shiryaev A."/>
            <person name="Soop K."/>
            <person name="Spirin V."/>
            <person name="Szebenyi C."/>
            <person name="Tomsovsky M."/>
            <person name="Tulloss R.E."/>
            <person name="Uehling J."/>
            <person name="Grigoriev I.V."/>
            <person name="Vagvolgyi C."/>
            <person name="Papp T."/>
            <person name="Martin F.M."/>
            <person name="Miettinen O."/>
            <person name="Hibbett D.S."/>
            <person name="Nagy L.G."/>
        </authorList>
    </citation>
    <scope>NUCLEOTIDE SEQUENCE [LARGE SCALE GENOMIC DNA]</scope>
    <source>
        <strain evidence="1 2">CBS 121175</strain>
    </source>
</reference>
<evidence type="ECO:0000313" key="2">
    <source>
        <dbReference type="Proteomes" id="UP000307440"/>
    </source>
</evidence>
<dbReference type="AlphaFoldDB" id="A0A5C3KVY4"/>
<organism evidence="1 2">
    <name type="scientific">Coprinopsis marcescibilis</name>
    <name type="common">Agaric fungus</name>
    <name type="synonym">Psathyrella marcescibilis</name>
    <dbReference type="NCBI Taxonomy" id="230819"/>
    <lineage>
        <taxon>Eukaryota</taxon>
        <taxon>Fungi</taxon>
        <taxon>Dikarya</taxon>
        <taxon>Basidiomycota</taxon>
        <taxon>Agaricomycotina</taxon>
        <taxon>Agaricomycetes</taxon>
        <taxon>Agaricomycetidae</taxon>
        <taxon>Agaricales</taxon>
        <taxon>Agaricineae</taxon>
        <taxon>Psathyrellaceae</taxon>
        <taxon>Coprinopsis</taxon>
    </lineage>
</organism>
<evidence type="ECO:0008006" key="3">
    <source>
        <dbReference type="Google" id="ProtNLM"/>
    </source>
</evidence>
<name>A0A5C3KVY4_COPMA</name>
<keyword evidence="2" id="KW-1185">Reference proteome</keyword>
<evidence type="ECO:0000313" key="1">
    <source>
        <dbReference type="EMBL" id="TFK24809.1"/>
    </source>
</evidence>
<sequence>MNLFWSLAPELIQKIGDEARFQDLKRMRLVCKLFSVLFQRKIYHCFDINIGPFGYPSSFENRGIQRRIDKLEALGREEHHPAKIFTKELRISTVWPPTVKPYTTPTDEEVKLFLELLVPALGSLKIISKLEWFNNLTVCDAVYSAVFECIKPMIPNLTSLKLSQIPTKIVGPTSKFNAPILILTDPRLPLLVNLHIDCGGEDPNQTTLLSLLTALSKLLCNSRTTLRSFKCLIPVHILGSRMPTIQSLFNLGTNEYQDAAITDFVTSPEFVRYVRSITPTIPHFKALQSLDLQAFGAYDSELHLPYQRHTFDLWTVMANTGIQLRHIKSDVVTKGLVDYISSYSGGLQELSVKSYGEENAEQPGKDLFTRALNFQHTSLRFLNVDSWDHKWHIFREELATTGVFVGQLTFSSLEELQIPVFIDSTMENISLQVLRGPTDGLPLDTKPNYIWILLGLVTQKERFPSLKKVIITARPPRFDPPEHPQDVELAFFKAATLRLCSYRFNSATPATSCSPIPAVIILFQDQAMRHEYTAVEISPGRWGYSSNSMRTYPDWDPEWEYSACTQAE</sequence>
<dbReference type="STRING" id="230819.A0A5C3KVY4"/>
<gene>
    <name evidence="1" type="ORF">FA15DRAFT_669124</name>
</gene>